<sequence>MRILASVAADALSFRENALVSLEEGRIRSVETWNNATTAQTGDLDVRRWRLVPGFVDIHVHGGAGRSVMEADEEAIQEISYHLAQHGVTSFLPTTITGPRDRLASVLEVVTRLMQSGDYEGAQILGCHLEGPYINPQKKGAQPEAYILEPDGGDFLRWAGPYLETVRIMTLAPELPGAEQMMSILATAGVIVSIGHTNATYVEVDRAIGFGARHVTHCGNAMRGMESREPGVLGAALARSELVAELIWDNIHVHPAVCKAIIEAKGAHGVILISDGIPGAGMPDGYTFSLGDLPVVVASGAARLPDGTLAGSLLTLDRAFSNAGDYDLRKRTCMSSYNALCALGLNHRKGRIAPGYDADLVVLDEEGTVRLTIVGGRIVYDKREN</sequence>
<dbReference type="InterPro" id="IPR006680">
    <property type="entry name" value="Amidohydro-rel"/>
</dbReference>
<dbReference type="PANTHER" id="PTHR11113">
    <property type="entry name" value="N-ACETYLGLUCOSAMINE-6-PHOSPHATE DEACETYLASE"/>
    <property type="match status" value="1"/>
</dbReference>
<feature type="active site" description="Proton donor/acceptor" evidence="6">
    <location>
        <position position="275"/>
    </location>
</feature>
<dbReference type="InterPro" id="IPR003764">
    <property type="entry name" value="GlcNAc_6-P_deAcase"/>
</dbReference>
<proteinExistence type="inferred from homology"/>
<protein>
    <submittedName>
        <fullName evidence="10">N-acetylglucosamine 6-phosphate deacetylase</fullName>
        <ecNumber evidence="10">3.5.1.25</ecNumber>
    </submittedName>
</protein>
<dbReference type="PANTHER" id="PTHR11113:SF14">
    <property type="entry name" value="N-ACETYLGLUCOSAMINE-6-PHOSPHATE DEACETYLASE"/>
    <property type="match status" value="1"/>
</dbReference>
<evidence type="ECO:0000256" key="7">
    <source>
        <dbReference type="PIRSR" id="PIRSR038994-2"/>
    </source>
</evidence>
<feature type="binding site" evidence="8">
    <location>
        <position position="130"/>
    </location>
    <ligand>
        <name>Zn(2+)</name>
        <dbReference type="ChEBI" id="CHEBI:29105"/>
    </ligand>
</feature>
<dbReference type="eggNOG" id="COG1820">
    <property type="taxonomic scope" value="Bacteria"/>
</dbReference>
<evidence type="ECO:0000256" key="3">
    <source>
        <dbReference type="ARBA" id="ARBA00022801"/>
    </source>
</evidence>
<feature type="binding site" evidence="7">
    <location>
        <position position="228"/>
    </location>
    <ligand>
        <name>substrate</name>
    </ligand>
</feature>
<dbReference type="Gene3D" id="3.20.20.140">
    <property type="entry name" value="Metal-dependent hydrolases"/>
    <property type="match status" value="1"/>
</dbReference>
<keyword evidence="2 8" id="KW-0479">Metal-binding</keyword>
<dbReference type="FunCoup" id="S0ETB0">
    <property type="interactions" value="192"/>
</dbReference>
<dbReference type="GO" id="GO:0046872">
    <property type="term" value="F:metal ion binding"/>
    <property type="evidence" value="ECO:0007669"/>
    <property type="project" value="UniProtKB-KW"/>
</dbReference>
<reference evidence="11" key="1">
    <citation type="submission" date="2013-03" db="EMBL/GenBank/DDBJ databases">
        <title>Genome sequence of Chthonomonas calidirosea, the first sequenced genome from the Armatimonadetes phylum (formally candidate division OP10).</title>
        <authorList>
            <person name="Lee K.C.Y."/>
            <person name="Morgan X.C."/>
            <person name="Dunfield P.F."/>
            <person name="Tamas I."/>
            <person name="Houghton K.M."/>
            <person name="Vyssotski M."/>
            <person name="Ryan J.L.J."/>
            <person name="Lagutin K."/>
            <person name="McDonald I.R."/>
            <person name="Stott M.B."/>
        </authorList>
    </citation>
    <scope>NUCLEOTIDE SEQUENCE [LARGE SCALE GENOMIC DNA]</scope>
    <source>
        <strain evidence="11">DSM 23976 / ICMP 18418 / T49</strain>
    </source>
</reference>
<dbReference type="HOGENOM" id="CLU_032482_2_1_0"/>
<dbReference type="CDD" id="cd00854">
    <property type="entry name" value="NagA"/>
    <property type="match status" value="1"/>
</dbReference>
<keyword evidence="4 5" id="KW-0119">Carbohydrate metabolism</keyword>
<evidence type="ECO:0000313" key="11">
    <source>
        <dbReference type="Proteomes" id="UP000014227"/>
    </source>
</evidence>
<dbReference type="Gene3D" id="2.30.40.10">
    <property type="entry name" value="Urease, subunit C, domain 1"/>
    <property type="match status" value="1"/>
</dbReference>
<organism evidence="10 11">
    <name type="scientific">Chthonomonas calidirosea (strain DSM 23976 / ICMP 18418 / T49)</name>
    <dbReference type="NCBI Taxonomy" id="1303518"/>
    <lineage>
        <taxon>Bacteria</taxon>
        <taxon>Bacillati</taxon>
        <taxon>Armatimonadota</taxon>
        <taxon>Chthonomonadia</taxon>
        <taxon>Chthonomonadales</taxon>
        <taxon>Chthonomonadaceae</taxon>
        <taxon>Chthonomonas</taxon>
    </lineage>
</organism>
<feature type="binding site" evidence="7">
    <location>
        <begin position="309"/>
        <end position="311"/>
    </location>
    <ligand>
        <name>substrate</name>
    </ligand>
</feature>
<evidence type="ECO:0000256" key="2">
    <source>
        <dbReference type="ARBA" id="ARBA00022723"/>
    </source>
</evidence>
<dbReference type="Pfam" id="PF01979">
    <property type="entry name" value="Amidohydro_1"/>
    <property type="match status" value="1"/>
</dbReference>
<feature type="binding site" evidence="8">
    <location>
        <position position="217"/>
    </location>
    <ligand>
        <name>Zn(2+)</name>
        <dbReference type="ChEBI" id="CHEBI:29105"/>
    </ligand>
</feature>
<dbReference type="SUPFAM" id="SSF51338">
    <property type="entry name" value="Composite domain of metallo-dependent hydrolases"/>
    <property type="match status" value="1"/>
</dbReference>
<feature type="binding site" evidence="7">
    <location>
        <position position="141"/>
    </location>
    <ligand>
        <name>substrate</name>
    </ligand>
</feature>
<feature type="domain" description="Amidohydrolase-related" evidence="9">
    <location>
        <begin position="51"/>
        <end position="379"/>
    </location>
</feature>
<dbReference type="RefSeq" id="WP_016481882.1">
    <property type="nucleotide sequence ID" value="NC_021487.1"/>
</dbReference>
<dbReference type="EC" id="3.5.1.25" evidence="10"/>
<dbReference type="Proteomes" id="UP000014227">
    <property type="component" value="Chromosome I"/>
</dbReference>
<comment type="cofactor">
    <cofactor evidence="8">
        <name>a divalent metal cation</name>
        <dbReference type="ChEBI" id="CHEBI:60240"/>
    </cofactor>
    <text evidence="8">Binds 1 divalent metal cation per subunit.</text>
</comment>
<dbReference type="PATRIC" id="fig|1303518.3.peg.493"/>
<evidence type="ECO:0000313" key="10">
    <source>
        <dbReference type="EMBL" id="CCW34320.1"/>
    </source>
</evidence>
<keyword evidence="11" id="KW-1185">Reference proteome</keyword>
<evidence type="ECO:0000259" key="9">
    <source>
        <dbReference type="Pfam" id="PF01979"/>
    </source>
</evidence>
<feature type="binding site" evidence="7">
    <location>
        <begin position="220"/>
        <end position="221"/>
    </location>
    <ligand>
        <name>substrate</name>
    </ligand>
</feature>
<name>S0ETB0_CHTCT</name>
<dbReference type="GO" id="GO:0008448">
    <property type="term" value="F:N-acetylglucosamine-6-phosphate deacetylase activity"/>
    <property type="evidence" value="ECO:0007669"/>
    <property type="project" value="UniProtKB-EC"/>
</dbReference>
<accession>S0ETB0</accession>
<dbReference type="STRING" id="454171.CP488_00668"/>
<comment type="similarity">
    <text evidence="1 5">Belongs to the metallo-dependent hydrolases superfamily. NagA family.</text>
</comment>
<evidence type="ECO:0000256" key="4">
    <source>
        <dbReference type="ARBA" id="ARBA00023277"/>
    </source>
</evidence>
<evidence type="ECO:0000256" key="8">
    <source>
        <dbReference type="PIRSR" id="PIRSR038994-3"/>
    </source>
</evidence>
<dbReference type="SUPFAM" id="SSF51556">
    <property type="entry name" value="Metallo-dependent hydrolases"/>
    <property type="match status" value="1"/>
</dbReference>
<dbReference type="KEGG" id="ccz:CCALI_00486"/>
<dbReference type="EMBL" id="HF951689">
    <property type="protein sequence ID" value="CCW34320.1"/>
    <property type="molecule type" value="Genomic_DNA"/>
</dbReference>
<dbReference type="PIRSF" id="PIRSF038994">
    <property type="entry name" value="NagA"/>
    <property type="match status" value="1"/>
</dbReference>
<dbReference type="AlphaFoldDB" id="S0ETB0"/>
<dbReference type="InterPro" id="IPR011059">
    <property type="entry name" value="Metal-dep_hydrolase_composite"/>
</dbReference>
<gene>
    <name evidence="10" type="ORF">CCALI_00486</name>
</gene>
<evidence type="ECO:0000256" key="5">
    <source>
        <dbReference type="PIRNR" id="PIRNR038994"/>
    </source>
</evidence>
<dbReference type="InParanoid" id="S0ETB0"/>
<keyword evidence="3 5" id="KW-0378">Hydrolase</keyword>
<dbReference type="InterPro" id="IPR032466">
    <property type="entry name" value="Metal_Hydrolase"/>
</dbReference>
<dbReference type="NCBIfam" id="TIGR00221">
    <property type="entry name" value="nagA"/>
    <property type="match status" value="1"/>
</dbReference>
<evidence type="ECO:0000256" key="1">
    <source>
        <dbReference type="ARBA" id="ARBA00010716"/>
    </source>
</evidence>
<evidence type="ECO:0000256" key="6">
    <source>
        <dbReference type="PIRSR" id="PIRSR038994-1"/>
    </source>
</evidence>
<feature type="binding site" evidence="7">
    <location>
        <position position="252"/>
    </location>
    <ligand>
        <name>substrate</name>
    </ligand>
</feature>
<dbReference type="GO" id="GO:0006046">
    <property type="term" value="P:N-acetylglucosamine catabolic process"/>
    <property type="evidence" value="ECO:0007669"/>
    <property type="project" value="TreeGrafter"/>
</dbReference>
<feature type="binding site" evidence="8">
    <location>
        <position position="196"/>
    </location>
    <ligand>
        <name>Zn(2+)</name>
        <dbReference type="ChEBI" id="CHEBI:29105"/>
    </ligand>
</feature>